<dbReference type="AlphaFoldDB" id="A0AAV7NX59"/>
<sequence length="121" mass="13361">MGPVLGYHPVTGRCYTKRTRRAGLGLTLPLPTRKRLRHHPIPCHFRGTEGKGRKCAPFRVRLKEDPMRTGVVGVSRRKGEMRASPGGVPSIEDCTETGRPSEVLPEESEAWEAPSEHSGHA</sequence>
<name>A0AAV7NX59_PLEWA</name>
<evidence type="ECO:0000313" key="3">
    <source>
        <dbReference type="Proteomes" id="UP001066276"/>
    </source>
</evidence>
<accession>A0AAV7NX59</accession>
<evidence type="ECO:0000313" key="2">
    <source>
        <dbReference type="EMBL" id="KAJ1119447.1"/>
    </source>
</evidence>
<reference evidence="2" key="1">
    <citation type="journal article" date="2022" name="bioRxiv">
        <title>Sequencing and chromosome-scale assembly of the giantPleurodeles waltlgenome.</title>
        <authorList>
            <person name="Brown T."/>
            <person name="Elewa A."/>
            <person name="Iarovenko S."/>
            <person name="Subramanian E."/>
            <person name="Araus A.J."/>
            <person name="Petzold A."/>
            <person name="Susuki M."/>
            <person name="Suzuki K.-i.T."/>
            <person name="Hayashi T."/>
            <person name="Toyoda A."/>
            <person name="Oliveira C."/>
            <person name="Osipova E."/>
            <person name="Leigh N.D."/>
            <person name="Simon A."/>
            <person name="Yun M.H."/>
        </authorList>
    </citation>
    <scope>NUCLEOTIDE SEQUENCE</scope>
    <source>
        <strain evidence="2">20211129_DDA</strain>
        <tissue evidence="2">Liver</tissue>
    </source>
</reference>
<gene>
    <name evidence="2" type="ORF">NDU88_007633</name>
</gene>
<protein>
    <submittedName>
        <fullName evidence="2">Uncharacterized protein</fullName>
    </submittedName>
</protein>
<dbReference type="Proteomes" id="UP001066276">
    <property type="component" value="Chromosome 8"/>
</dbReference>
<dbReference type="EMBL" id="JANPWB010000012">
    <property type="protein sequence ID" value="KAJ1119447.1"/>
    <property type="molecule type" value="Genomic_DNA"/>
</dbReference>
<feature type="region of interest" description="Disordered" evidence="1">
    <location>
        <begin position="76"/>
        <end position="121"/>
    </location>
</feature>
<comment type="caution">
    <text evidence="2">The sequence shown here is derived from an EMBL/GenBank/DDBJ whole genome shotgun (WGS) entry which is preliminary data.</text>
</comment>
<organism evidence="2 3">
    <name type="scientific">Pleurodeles waltl</name>
    <name type="common">Iberian ribbed newt</name>
    <dbReference type="NCBI Taxonomy" id="8319"/>
    <lineage>
        <taxon>Eukaryota</taxon>
        <taxon>Metazoa</taxon>
        <taxon>Chordata</taxon>
        <taxon>Craniata</taxon>
        <taxon>Vertebrata</taxon>
        <taxon>Euteleostomi</taxon>
        <taxon>Amphibia</taxon>
        <taxon>Batrachia</taxon>
        <taxon>Caudata</taxon>
        <taxon>Salamandroidea</taxon>
        <taxon>Salamandridae</taxon>
        <taxon>Pleurodelinae</taxon>
        <taxon>Pleurodeles</taxon>
    </lineage>
</organism>
<evidence type="ECO:0000256" key="1">
    <source>
        <dbReference type="SAM" id="MobiDB-lite"/>
    </source>
</evidence>
<keyword evidence="3" id="KW-1185">Reference proteome</keyword>
<proteinExistence type="predicted"/>